<dbReference type="AlphaFoldDB" id="A0A0C1H338"/>
<accession>A0A0C1H338</accession>
<dbReference type="EMBL" id="JSAN01000065">
    <property type="protein sequence ID" value="KIC72004.1"/>
    <property type="molecule type" value="Genomic_DNA"/>
</dbReference>
<gene>
    <name evidence="1" type="ORF">DB44_CS00060</name>
</gene>
<comment type="caution">
    <text evidence="1">The sequence shown here is derived from an EMBL/GenBank/DDBJ whole genome shotgun (WGS) entry which is preliminary data.</text>
</comment>
<evidence type="ECO:0000313" key="2">
    <source>
        <dbReference type="Proteomes" id="UP000031465"/>
    </source>
</evidence>
<reference evidence="1 2" key="1">
    <citation type="journal article" date="2014" name="Mol. Biol. Evol.">
        <title>Massive expansion of Ubiquitination-related gene families within the Chlamydiae.</title>
        <authorList>
            <person name="Domman D."/>
            <person name="Collingro A."/>
            <person name="Lagkouvardos I."/>
            <person name="Gehre L."/>
            <person name="Weinmaier T."/>
            <person name="Rattei T."/>
            <person name="Subtil A."/>
            <person name="Horn M."/>
        </authorList>
    </citation>
    <scope>NUCLEOTIDE SEQUENCE [LARGE SCALE GENOMIC DNA]</scope>
    <source>
        <strain evidence="1 2">EI2</strain>
    </source>
</reference>
<dbReference type="RefSeq" id="WP_011175517.1">
    <property type="nucleotide sequence ID" value="NZ_JSAN01000065.1"/>
</dbReference>
<evidence type="ECO:0000313" key="1">
    <source>
        <dbReference type="EMBL" id="KIC72004.1"/>
    </source>
</evidence>
<proteinExistence type="predicted"/>
<sequence length="121" mass="14077">MNNIDLCDNNNKHYLAGYQSCQEQASTQKNIQTTSLFRSFKFRATVTLFKIVDIVYPIFKIFFQVLECVGRYSYSLVNGLISIKTKFIGIDFHFYFNININYDYSNTQNLQNAGPERALLC</sequence>
<organism evidence="1 2">
    <name type="scientific">Candidatus Protochlamydia amoebophila</name>
    <dbReference type="NCBI Taxonomy" id="362787"/>
    <lineage>
        <taxon>Bacteria</taxon>
        <taxon>Pseudomonadati</taxon>
        <taxon>Chlamydiota</taxon>
        <taxon>Chlamydiia</taxon>
        <taxon>Parachlamydiales</taxon>
        <taxon>Parachlamydiaceae</taxon>
        <taxon>Candidatus Protochlamydia</taxon>
    </lineage>
</organism>
<protein>
    <submittedName>
        <fullName evidence="1">Uncharacterized protein</fullName>
    </submittedName>
</protein>
<dbReference type="Proteomes" id="UP000031465">
    <property type="component" value="Unassembled WGS sequence"/>
</dbReference>
<name>A0A0C1H338_9BACT</name>